<keyword evidence="3" id="KW-1185">Reference proteome</keyword>
<keyword evidence="1" id="KW-1133">Transmembrane helix</keyword>
<organism evidence="2 3">
    <name type="scientific">Microbacterium commune</name>
    <dbReference type="NCBI Taxonomy" id="2762219"/>
    <lineage>
        <taxon>Bacteria</taxon>
        <taxon>Bacillati</taxon>
        <taxon>Actinomycetota</taxon>
        <taxon>Actinomycetes</taxon>
        <taxon>Micrococcales</taxon>
        <taxon>Microbacteriaceae</taxon>
        <taxon>Microbacterium</taxon>
    </lineage>
</organism>
<evidence type="ECO:0000313" key="3">
    <source>
        <dbReference type="Proteomes" id="UP000611521"/>
    </source>
</evidence>
<name>A0ABR8W4J2_9MICO</name>
<feature type="transmembrane region" description="Helical" evidence="1">
    <location>
        <begin position="91"/>
        <end position="111"/>
    </location>
</feature>
<evidence type="ECO:0000313" key="2">
    <source>
        <dbReference type="EMBL" id="MBD8011571.1"/>
    </source>
</evidence>
<feature type="transmembrane region" description="Helical" evidence="1">
    <location>
        <begin position="123"/>
        <end position="141"/>
    </location>
</feature>
<proteinExistence type="predicted"/>
<keyword evidence="1" id="KW-0472">Membrane</keyword>
<sequence length="144" mass="15333">MSTHDDAAVEQARRRWPMSRTNTVLVAVCAVGALVCFVLGQTIAAVALLVGAIGGALGAIFARRGTSGDLERVNALEYADERDRTAATKGLAAVGVVALVLCTVQLVVHAVVDTDPVSRWTAIALYFALVISWFAANWYFVRRG</sequence>
<keyword evidence="1" id="KW-0812">Transmembrane</keyword>
<accession>A0ABR8W4J2</accession>
<reference evidence="2 3" key="1">
    <citation type="submission" date="2020-08" db="EMBL/GenBank/DDBJ databases">
        <title>A Genomic Blueprint of the Chicken Gut Microbiome.</title>
        <authorList>
            <person name="Gilroy R."/>
            <person name="Ravi A."/>
            <person name="Getino M."/>
            <person name="Pursley I."/>
            <person name="Horton D.L."/>
            <person name="Alikhan N.-F."/>
            <person name="Baker D."/>
            <person name="Gharbi K."/>
            <person name="Hall N."/>
            <person name="Watson M."/>
            <person name="Adriaenssens E.M."/>
            <person name="Foster-Nyarko E."/>
            <person name="Jarju S."/>
            <person name="Secka A."/>
            <person name="Antonio M."/>
            <person name="Oren A."/>
            <person name="Chaudhuri R."/>
            <person name="La Ragione R.M."/>
            <person name="Hildebrand F."/>
            <person name="Pallen M.J."/>
        </authorList>
    </citation>
    <scope>NUCLEOTIDE SEQUENCE [LARGE SCALE GENOMIC DNA]</scope>
    <source>
        <strain evidence="2 3">Re1</strain>
    </source>
</reference>
<gene>
    <name evidence="2" type="ORF">H9633_04590</name>
</gene>
<evidence type="ECO:0008006" key="4">
    <source>
        <dbReference type="Google" id="ProtNLM"/>
    </source>
</evidence>
<protein>
    <recommendedName>
        <fullName evidence="4">DUF2178 domain-containing protein</fullName>
    </recommendedName>
</protein>
<feature type="transmembrane region" description="Helical" evidence="1">
    <location>
        <begin position="46"/>
        <end position="62"/>
    </location>
</feature>
<dbReference type="EMBL" id="JACSPX010000001">
    <property type="protein sequence ID" value="MBD8011571.1"/>
    <property type="molecule type" value="Genomic_DNA"/>
</dbReference>
<dbReference type="RefSeq" id="WP_191712244.1">
    <property type="nucleotide sequence ID" value="NZ_JACSPX010000001.1"/>
</dbReference>
<dbReference type="Proteomes" id="UP000611521">
    <property type="component" value="Unassembled WGS sequence"/>
</dbReference>
<feature type="transmembrane region" description="Helical" evidence="1">
    <location>
        <begin position="21"/>
        <end position="40"/>
    </location>
</feature>
<evidence type="ECO:0000256" key="1">
    <source>
        <dbReference type="SAM" id="Phobius"/>
    </source>
</evidence>
<comment type="caution">
    <text evidence="2">The sequence shown here is derived from an EMBL/GenBank/DDBJ whole genome shotgun (WGS) entry which is preliminary data.</text>
</comment>